<reference evidence="1 2" key="1">
    <citation type="submission" date="2019-06" db="EMBL/GenBank/DDBJ databases">
        <title>Spirosoma utsteinense sp. nov. isolated from Antarctic ice-free soils.</title>
        <authorList>
            <person name="Tahon G."/>
        </authorList>
    </citation>
    <scope>NUCLEOTIDE SEQUENCE [LARGE SCALE GENOMIC DNA]</scope>
    <source>
        <strain evidence="1 2">LMG 31447</strain>
    </source>
</reference>
<evidence type="ECO:0000313" key="2">
    <source>
        <dbReference type="Proteomes" id="UP000700732"/>
    </source>
</evidence>
<comment type="caution">
    <text evidence="1">The sequence shown here is derived from an EMBL/GenBank/DDBJ whole genome shotgun (WGS) entry which is preliminary data.</text>
</comment>
<accession>A0ABR6VZL8</accession>
<keyword evidence="2" id="KW-1185">Reference proteome</keyword>
<name>A0ABR6VZL8_9BACT</name>
<dbReference type="EMBL" id="VFIA01000001">
    <property type="protein sequence ID" value="MBC3789787.1"/>
    <property type="molecule type" value="Genomic_DNA"/>
</dbReference>
<evidence type="ECO:0000313" key="1">
    <source>
        <dbReference type="EMBL" id="MBC3789787.1"/>
    </source>
</evidence>
<proteinExistence type="predicted"/>
<dbReference type="Proteomes" id="UP000700732">
    <property type="component" value="Unassembled WGS sequence"/>
</dbReference>
<gene>
    <name evidence="1" type="ORF">FH603_270</name>
</gene>
<protein>
    <submittedName>
        <fullName evidence="1">Uncharacterized protein</fullName>
    </submittedName>
</protein>
<organism evidence="1 2">
    <name type="scientific">Spirosoma utsteinense</name>
    <dbReference type="NCBI Taxonomy" id="2585773"/>
    <lineage>
        <taxon>Bacteria</taxon>
        <taxon>Pseudomonadati</taxon>
        <taxon>Bacteroidota</taxon>
        <taxon>Cytophagia</taxon>
        <taxon>Cytophagales</taxon>
        <taxon>Cytophagaceae</taxon>
        <taxon>Spirosoma</taxon>
    </lineage>
</organism>
<sequence>MPMPLIRIRLVFRQVIDASTARTDFEKAVLTDTYHEFRVQIQTYTADRPFTSWQQLRTAIPQSDPALPIRVGFAIGLYVSGLNGQIPGLTDVLGQPVVFTDYLFSLLDSDTTDPTRHRVALTYLTDTLIWLDTVGNTLLLSLPTGPGTEPATSHRYDTFMLDRHPSLSIVSYEKVPA</sequence>